<keyword evidence="2" id="KW-1185">Reference proteome</keyword>
<evidence type="ECO:0000313" key="2">
    <source>
        <dbReference type="Proteomes" id="UP001200110"/>
    </source>
</evidence>
<protein>
    <submittedName>
        <fullName evidence="1">Uncharacterized protein</fullName>
    </submittedName>
</protein>
<reference evidence="1 2" key="1">
    <citation type="submission" date="2022-01" db="EMBL/GenBank/DDBJ databases">
        <authorList>
            <person name="Huang Y."/>
        </authorList>
    </citation>
    <scope>NUCLEOTIDE SEQUENCE [LARGE SCALE GENOMIC DNA]</scope>
    <source>
        <strain evidence="1 2">HY366</strain>
    </source>
</reference>
<organism evidence="1 2">
    <name type="scientific">Gordonia liuliyuniae</name>
    <dbReference type="NCBI Taxonomy" id="2911517"/>
    <lineage>
        <taxon>Bacteria</taxon>
        <taxon>Bacillati</taxon>
        <taxon>Actinomycetota</taxon>
        <taxon>Actinomycetes</taxon>
        <taxon>Mycobacteriales</taxon>
        <taxon>Gordoniaceae</taxon>
        <taxon>Gordonia</taxon>
    </lineage>
</organism>
<comment type="caution">
    <text evidence="1">The sequence shown here is derived from an EMBL/GenBank/DDBJ whole genome shotgun (WGS) entry which is preliminary data.</text>
</comment>
<evidence type="ECO:0000313" key="1">
    <source>
        <dbReference type="EMBL" id="MCF8588331.1"/>
    </source>
</evidence>
<name>A0ABS9IRZ3_9ACTN</name>
<dbReference type="EMBL" id="JAKKOR010000005">
    <property type="protein sequence ID" value="MCF8588331.1"/>
    <property type="molecule type" value="Genomic_DNA"/>
</dbReference>
<sequence length="50" mass="5240">MIAEGVVLAERAADAADAYRRARHLPGNEAEDDYLTAVLATSTPPRGTVG</sequence>
<proteinExistence type="predicted"/>
<accession>A0ABS9IRZ3</accession>
<gene>
    <name evidence="1" type="ORF">L5G33_07595</name>
</gene>
<dbReference type="Proteomes" id="UP001200110">
    <property type="component" value="Unassembled WGS sequence"/>
</dbReference>